<dbReference type="PANTHER" id="PTHR42951:SF4">
    <property type="entry name" value="ACYL-COENZYME A THIOESTERASE MBLAC2"/>
    <property type="match status" value="1"/>
</dbReference>
<evidence type="ECO:0000259" key="1">
    <source>
        <dbReference type="SMART" id="SM00849"/>
    </source>
</evidence>
<protein>
    <submittedName>
        <fullName evidence="2">Protein CBG17385</fullName>
    </submittedName>
</protein>
<dbReference type="KEGG" id="cbr:CBG_17385"/>
<dbReference type="CTD" id="8585994"/>
<dbReference type="RefSeq" id="XP_045096187.1">
    <property type="nucleotide sequence ID" value="XM_045239158.1"/>
</dbReference>
<feature type="domain" description="Metallo-beta-lactamase" evidence="1">
    <location>
        <begin position="24"/>
        <end position="225"/>
    </location>
</feature>
<dbReference type="GeneID" id="8585994"/>
<dbReference type="Gene3D" id="3.60.15.10">
    <property type="entry name" value="Ribonuclease Z/Hydroxyacylglutathione hydrolase-like"/>
    <property type="match status" value="1"/>
</dbReference>
<reference evidence="2 3" key="1">
    <citation type="journal article" date="2003" name="PLoS Biol.">
        <title>The genome sequence of Caenorhabditis briggsae: a platform for comparative genomics.</title>
        <authorList>
            <person name="Stein L.D."/>
            <person name="Bao Z."/>
            <person name="Blasiar D."/>
            <person name="Blumenthal T."/>
            <person name="Brent M.R."/>
            <person name="Chen N."/>
            <person name="Chinwalla A."/>
            <person name="Clarke L."/>
            <person name="Clee C."/>
            <person name="Coghlan A."/>
            <person name="Coulson A."/>
            <person name="D'Eustachio P."/>
            <person name="Fitch D.H."/>
            <person name="Fulton L.A."/>
            <person name="Fulton R.E."/>
            <person name="Griffiths-Jones S."/>
            <person name="Harris T.W."/>
            <person name="Hillier L.W."/>
            <person name="Kamath R."/>
            <person name="Kuwabara P.E."/>
            <person name="Mardis E.R."/>
            <person name="Marra M.A."/>
            <person name="Miner T.L."/>
            <person name="Minx P."/>
            <person name="Mullikin J.C."/>
            <person name="Plumb R.W."/>
            <person name="Rogers J."/>
            <person name="Schein J.E."/>
            <person name="Sohrmann M."/>
            <person name="Spieth J."/>
            <person name="Stajich J.E."/>
            <person name="Wei C."/>
            <person name="Willey D."/>
            <person name="Wilson R.K."/>
            <person name="Durbin R."/>
            <person name="Waterston R.H."/>
        </authorList>
    </citation>
    <scope>NUCLEOTIDE SEQUENCE [LARGE SCALE GENOMIC DNA]</scope>
    <source>
        <strain evidence="2 3">AF16</strain>
    </source>
</reference>
<dbReference type="eggNOG" id="KOG0813">
    <property type="taxonomic scope" value="Eukaryota"/>
</dbReference>
<dbReference type="InterPro" id="IPR001279">
    <property type="entry name" value="Metallo-B-lactamas"/>
</dbReference>
<evidence type="ECO:0000313" key="2">
    <source>
        <dbReference type="EMBL" id="CAP35059.2"/>
    </source>
</evidence>
<dbReference type="InterPro" id="IPR050855">
    <property type="entry name" value="NDM-1-like"/>
</dbReference>
<sequence>MSFTHDKLADNIYWIREEDGRECYPLMYLILGAGDTALLIDTGCGCGNIYHYLRSLSFMQNVKLIVVNTHNHPEQTGGNWRFSTTGSNGLAHLVEDLCAGRKNKYYTRLMDSSWHWEIQTYKVTRWLNDGDKILLGDESNLRNIVQVSGSGEEGKVMWTPGHTPDSIVLWYPYANRLFVGDLFYRFDDIMFTYQYTDIRQYENSVRNVLKFVKSQEVTVKYSSAKNDTDNQCLPTFKLYHRFLLAVIAGTHAGTHLRIDEAEGVRYETRDKSMKIVIGRKIVQKLNEAREKANQGQ</sequence>
<dbReference type="InParanoid" id="A8XQY4"/>
<dbReference type="HOGENOM" id="CLU_083444_0_0_1"/>
<dbReference type="EMBL" id="HE600924">
    <property type="protein sequence ID" value="CAP35059.2"/>
    <property type="molecule type" value="Genomic_DNA"/>
</dbReference>
<dbReference type="SMART" id="SM00849">
    <property type="entry name" value="Lactamase_B"/>
    <property type="match status" value="1"/>
</dbReference>
<dbReference type="STRING" id="6238.A8XQY4"/>
<dbReference type="Pfam" id="PF00753">
    <property type="entry name" value="Lactamase_B"/>
    <property type="match status" value="1"/>
</dbReference>
<evidence type="ECO:0000313" key="3">
    <source>
        <dbReference type="Proteomes" id="UP000008549"/>
    </source>
</evidence>
<dbReference type="InterPro" id="IPR036866">
    <property type="entry name" value="RibonucZ/Hydroxyglut_hydro"/>
</dbReference>
<evidence type="ECO:0000313" key="4">
    <source>
        <dbReference type="WormBase" id="CBG17385"/>
    </source>
</evidence>
<dbReference type="AlphaFoldDB" id="A8XQY4"/>
<dbReference type="PANTHER" id="PTHR42951">
    <property type="entry name" value="METALLO-BETA-LACTAMASE DOMAIN-CONTAINING"/>
    <property type="match status" value="1"/>
</dbReference>
<keyword evidence="3" id="KW-1185">Reference proteome</keyword>
<accession>A8XQY4</accession>
<proteinExistence type="predicted"/>
<dbReference type="OMA" id="IDTGCGC"/>
<dbReference type="WormBase" id="CBG17385">
    <property type="protein sequence ID" value="CBP23569"/>
    <property type="gene ID" value="WBGene00037028"/>
</dbReference>
<dbReference type="Proteomes" id="UP000008549">
    <property type="component" value="Unassembled WGS sequence"/>
</dbReference>
<gene>
    <name evidence="2 4" type="ORF">CBG17385</name>
    <name evidence="2" type="ORF">CBG_17385</name>
</gene>
<organism evidence="2 3">
    <name type="scientific">Caenorhabditis briggsae</name>
    <dbReference type="NCBI Taxonomy" id="6238"/>
    <lineage>
        <taxon>Eukaryota</taxon>
        <taxon>Metazoa</taxon>
        <taxon>Ecdysozoa</taxon>
        <taxon>Nematoda</taxon>
        <taxon>Chromadorea</taxon>
        <taxon>Rhabditida</taxon>
        <taxon>Rhabditina</taxon>
        <taxon>Rhabditomorpha</taxon>
        <taxon>Rhabditoidea</taxon>
        <taxon>Rhabditidae</taxon>
        <taxon>Peloderinae</taxon>
        <taxon>Caenorhabditis</taxon>
    </lineage>
</organism>
<name>A8XQY4_CAEBR</name>
<dbReference type="SUPFAM" id="SSF56281">
    <property type="entry name" value="Metallo-hydrolase/oxidoreductase"/>
    <property type="match status" value="1"/>
</dbReference>
<reference evidence="2 3" key="2">
    <citation type="journal article" date="2011" name="PLoS Genet.">
        <title>Caenorhabditis briggsae recombinant inbred line genotypes reveal inter-strain incompatibility and the evolution of recombination.</title>
        <authorList>
            <person name="Ross J.A."/>
            <person name="Koboldt D.C."/>
            <person name="Staisch J.E."/>
            <person name="Chamberlin H.M."/>
            <person name="Gupta B.P."/>
            <person name="Miller R.D."/>
            <person name="Baird S.E."/>
            <person name="Haag E.S."/>
        </authorList>
    </citation>
    <scope>NUCLEOTIDE SEQUENCE [LARGE SCALE GENOMIC DNA]</scope>
    <source>
        <strain evidence="2 3">AF16</strain>
    </source>
</reference>